<evidence type="ECO:0000256" key="2">
    <source>
        <dbReference type="ARBA" id="ARBA00022679"/>
    </source>
</evidence>
<name>A0A0C3LAV2_9AGAM</name>
<evidence type="ECO:0000256" key="5">
    <source>
        <dbReference type="ARBA" id="ARBA00023306"/>
    </source>
</evidence>
<keyword evidence="3" id="KW-0833">Ubl conjugation pathway</keyword>
<gene>
    <name evidence="9" type="ORF">M407DRAFT_31708</name>
</gene>
<dbReference type="InterPro" id="IPR052256">
    <property type="entry name" value="E3_ubiquitin-ligase_CHFR"/>
</dbReference>
<evidence type="ECO:0000256" key="4">
    <source>
        <dbReference type="ARBA" id="ARBA00023242"/>
    </source>
</evidence>
<organism evidence="9 10">
    <name type="scientific">Tulasnella calospora MUT 4182</name>
    <dbReference type="NCBI Taxonomy" id="1051891"/>
    <lineage>
        <taxon>Eukaryota</taxon>
        <taxon>Fungi</taxon>
        <taxon>Dikarya</taxon>
        <taxon>Basidiomycota</taxon>
        <taxon>Agaricomycotina</taxon>
        <taxon>Agaricomycetes</taxon>
        <taxon>Cantharellales</taxon>
        <taxon>Tulasnellaceae</taxon>
        <taxon>Tulasnella</taxon>
    </lineage>
</organism>
<evidence type="ECO:0000256" key="3">
    <source>
        <dbReference type="ARBA" id="ARBA00022786"/>
    </source>
</evidence>
<dbReference type="Proteomes" id="UP000054248">
    <property type="component" value="Unassembled WGS sequence"/>
</dbReference>
<dbReference type="InterPro" id="IPR013083">
    <property type="entry name" value="Znf_RING/FYVE/PHD"/>
</dbReference>
<keyword evidence="6" id="KW-0863">Zinc-finger</keyword>
<reference evidence="9 10" key="1">
    <citation type="submission" date="2014-04" db="EMBL/GenBank/DDBJ databases">
        <authorList>
            <consortium name="DOE Joint Genome Institute"/>
            <person name="Kuo A."/>
            <person name="Girlanda M."/>
            <person name="Perotto S."/>
            <person name="Kohler A."/>
            <person name="Nagy L.G."/>
            <person name="Floudas D."/>
            <person name="Copeland A."/>
            <person name="Barry K.W."/>
            <person name="Cichocki N."/>
            <person name="Veneault-Fourrey C."/>
            <person name="LaButti K."/>
            <person name="Lindquist E.A."/>
            <person name="Lipzen A."/>
            <person name="Lundell T."/>
            <person name="Morin E."/>
            <person name="Murat C."/>
            <person name="Sun H."/>
            <person name="Tunlid A."/>
            <person name="Henrissat B."/>
            <person name="Grigoriev I.V."/>
            <person name="Hibbett D.S."/>
            <person name="Martin F."/>
            <person name="Nordberg H.P."/>
            <person name="Cantor M.N."/>
            <person name="Hua S.X."/>
        </authorList>
    </citation>
    <scope>NUCLEOTIDE SEQUENCE [LARGE SCALE GENOMIC DNA]</scope>
    <source>
        <strain evidence="9 10">MUT 4182</strain>
    </source>
</reference>
<evidence type="ECO:0000259" key="8">
    <source>
        <dbReference type="PROSITE" id="PS50089"/>
    </source>
</evidence>
<dbReference type="STRING" id="1051891.A0A0C3LAV2"/>
<dbReference type="PANTHER" id="PTHR16079">
    <property type="entry name" value="UBIQUITIN LIGASE PROTEIN CHFR"/>
    <property type="match status" value="1"/>
</dbReference>
<dbReference type="AlphaFoldDB" id="A0A0C3LAV2"/>
<dbReference type="GO" id="GO:0004842">
    <property type="term" value="F:ubiquitin-protein transferase activity"/>
    <property type="evidence" value="ECO:0007669"/>
    <property type="project" value="TreeGrafter"/>
</dbReference>
<protein>
    <recommendedName>
        <fullName evidence="8">RING-type domain-containing protein</fullName>
    </recommendedName>
</protein>
<dbReference type="Pfam" id="PF17979">
    <property type="entry name" value="zf-CRD"/>
    <property type="match status" value="1"/>
</dbReference>
<dbReference type="HOGENOM" id="CLU_740085_0_0_1"/>
<accession>A0A0C3LAV2</accession>
<keyword evidence="6" id="KW-0479">Metal-binding</keyword>
<dbReference type="GO" id="GO:0005634">
    <property type="term" value="C:nucleus"/>
    <property type="evidence" value="ECO:0007669"/>
    <property type="project" value="UniProtKB-SubCell"/>
</dbReference>
<dbReference type="GO" id="GO:0006511">
    <property type="term" value="P:ubiquitin-dependent protein catabolic process"/>
    <property type="evidence" value="ECO:0007669"/>
    <property type="project" value="TreeGrafter"/>
</dbReference>
<comment type="subcellular location">
    <subcellularLocation>
        <location evidence="1">Nucleus</location>
    </subcellularLocation>
</comment>
<keyword evidence="4" id="KW-0539">Nucleus</keyword>
<dbReference type="EMBL" id="KN823272">
    <property type="protein sequence ID" value="KIO18632.1"/>
    <property type="molecule type" value="Genomic_DNA"/>
</dbReference>
<dbReference type="OrthoDB" id="1305878at2759"/>
<feature type="region of interest" description="Disordered" evidence="7">
    <location>
        <begin position="1"/>
        <end position="61"/>
    </location>
</feature>
<dbReference type="PANTHER" id="PTHR16079:SF4">
    <property type="entry name" value="E3 UBIQUITIN-PROTEIN LIGASE CHFR"/>
    <property type="match status" value="1"/>
</dbReference>
<dbReference type="GO" id="GO:0008270">
    <property type="term" value="F:zinc ion binding"/>
    <property type="evidence" value="ECO:0007669"/>
    <property type="project" value="UniProtKB-KW"/>
</dbReference>
<dbReference type="InterPro" id="IPR001841">
    <property type="entry name" value="Znf_RING"/>
</dbReference>
<feature type="region of interest" description="Disordered" evidence="7">
    <location>
        <begin position="180"/>
        <end position="207"/>
    </location>
</feature>
<reference evidence="10" key="2">
    <citation type="submission" date="2015-01" db="EMBL/GenBank/DDBJ databases">
        <title>Evolutionary Origins and Diversification of the Mycorrhizal Mutualists.</title>
        <authorList>
            <consortium name="DOE Joint Genome Institute"/>
            <consortium name="Mycorrhizal Genomics Consortium"/>
            <person name="Kohler A."/>
            <person name="Kuo A."/>
            <person name="Nagy L.G."/>
            <person name="Floudas D."/>
            <person name="Copeland A."/>
            <person name="Barry K.W."/>
            <person name="Cichocki N."/>
            <person name="Veneault-Fourrey C."/>
            <person name="LaButti K."/>
            <person name="Lindquist E.A."/>
            <person name="Lipzen A."/>
            <person name="Lundell T."/>
            <person name="Morin E."/>
            <person name="Murat C."/>
            <person name="Riley R."/>
            <person name="Ohm R."/>
            <person name="Sun H."/>
            <person name="Tunlid A."/>
            <person name="Henrissat B."/>
            <person name="Grigoriev I.V."/>
            <person name="Hibbett D.S."/>
            <person name="Martin F."/>
        </authorList>
    </citation>
    <scope>NUCLEOTIDE SEQUENCE [LARGE SCALE GENOMIC DNA]</scope>
    <source>
        <strain evidence="10">MUT 4182</strain>
    </source>
</reference>
<evidence type="ECO:0000313" key="9">
    <source>
        <dbReference type="EMBL" id="KIO18632.1"/>
    </source>
</evidence>
<sequence>MNNPSTSSSSSSTLHPLHHLTSAIPSSSSRSLKRSVDQLSEFESSPPSKRVREQMSDDHIEVDEQLRVEKEETVMRVEEQPATNAESKDQPVENAIEVAKAAKFVDDMEEELMCGCCAALLYHPVVISPCGHFFCGACTVMWVRNGGTSCPACRQPSTSVQHSRLLEGFVEILLRTYPEKQRSQAERDQADDVYSPSMNISIPPPKPATQDNVLIPQSRGHDPPPDNLARPCPHCLQNNEFGWRCPRPLADPQTDPEHAWNLDNGTPPGHAWCATCDELHPIGSPSTTKCSVCETSFCGISVPHLCVANNMSSAHLPVAVSNLSGMIQSLEVYEAFSGNTTEVELLFDWLRDDGRGPRGILLSFGLHPTASKLS</sequence>
<feature type="compositionally biased region" description="Polar residues" evidence="7">
    <location>
        <begin position="37"/>
        <end position="47"/>
    </location>
</feature>
<feature type="compositionally biased region" description="Basic and acidic residues" evidence="7">
    <location>
        <begin position="50"/>
        <end position="61"/>
    </location>
</feature>
<keyword evidence="5" id="KW-0131">Cell cycle</keyword>
<dbReference type="Pfam" id="PF13923">
    <property type="entry name" value="zf-C3HC4_2"/>
    <property type="match status" value="1"/>
</dbReference>
<evidence type="ECO:0000256" key="1">
    <source>
        <dbReference type="ARBA" id="ARBA00004123"/>
    </source>
</evidence>
<feature type="compositionally biased region" description="Basic and acidic residues" evidence="7">
    <location>
        <begin position="180"/>
        <end position="190"/>
    </location>
</feature>
<keyword evidence="6" id="KW-0862">Zinc</keyword>
<dbReference type="SUPFAM" id="SSF57850">
    <property type="entry name" value="RING/U-box"/>
    <property type="match status" value="1"/>
</dbReference>
<evidence type="ECO:0000256" key="7">
    <source>
        <dbReference type="SAM" id="MobiDB-lite"/>
    </source>
</evidence>
<dbReference type="Gene3D" id="3.30.40.10">
    <property type="entry name" value="Zinc/RING finger domain, C3HC4 (zinc finger)"/>
    <property type="match status" value="1"/>
</dbReference>
<keyword evidence="10" id="KW-1185">Reference proteome</keyword>
<dbReference type="InterPro" id="IPR040909">
    <property type="entry name" value="CHFR_Znf-CRD"/>
</dbReference>
<dbReference type="GO" id="GO:0016567">
    <property type="term" value="P:protein ubiquitination"/>
    <property type="evidence" value="ECO:0007669"/>
    <property type="project" value="TreeGrafter"/>
</dbReference>
<feature type="compositionally biased region" description="Low complexity" evidence="7">
    <location>
        <begin position="1"/>
        <end position="30"/>
    </location>
</feature>
<dbReference type="PROSITE" id="PS50089">
    <property type="entry name" value="ZF_RING_2"/>
    <property type="match status" value="1"/>
</dbReference>
<keyword evidence="2" id="KW-0808">Transferase</keyword>
<evidence type="ECO:0000313" key="10">
    <source>
        <dbReference type="Proteomes" id="UP000054248"/>
    </source>
</evidence>
<evidence type="ECO:0000256" key="6">
    <source>
        <dbReference type="PROSITE-ProRule" id="PRU00175"/>
    </source>
</evidence>
<feature type="domain" description="RING-type" evidence="8">
    <location>
        <begin position="114"/>
        <end position="154"/>
    </location>
</feature>
<proteinExistence type="predicted"/>